<evidence type="ECO:0000313" key="10">
    <source>
        <dbReference type="RefSeq" id="XP_048140127.1"/>
    </source>
</evidence>
<protein>
    <submittedName>
        <fullName evidence="9 10">Uncharacterized protein LOC115736759 isoform X1</fullName>
    </submittedName>
</protein>
<keyword evidence="4 5" id="KW-0472">Membrane</keyword>
<dbReference type="Proteomes" id="UP000827889">
    <property type="component" value="Chromosome 8"/>
</dbReference>
<dbReference type="PANTHER" id="PTHR35285">
    <property type="entry name" value="2-C-METHYL-D-ERYTHRITOL 4-PHOSPHATE CYTIDYLYLTRANSFERASE"/>
    <property type="match status" value="1"/>
</dbReference>
<dbReference type="RefSeq" id="XP_048140127.1">
    <property type="nucleotide sequence ID" value="XM_048284170.1"/>
</dbReference>
<keyword evidence="3 5" id="KW-1133">Transmembrane helix</keyword>
<proteinExistence type="predicted"/>
<keyword evidence="2 5" id="KW-0812">Transmembrane</keyword>
<feature type="domain" description="V-type proton ATPase subunit S1/VOA1 transmembrane" evidence="7">
    <location>
        <begin position="304"/>
        <end position="334"/>
    </location>
</feature>
<evidence type="ECO:0000313" key="8">
    <source>
        <dbReference type="Proteomes" id="UP000827889"/>
    </source>
</evidence>
<accession>A0ABM3HU57</accession>
<dbReference type="GeneID" id="115736759"/>
<evidence type="ECO:0000256" key="1">
    <source>
        <dbReference type="ARBA" id="ARBA00004167"/>
    </source>
</evidence>
<feature type="chain" id="PRO_5045024597" evidence="6">
    <location>
        <begin position="22"/>
        <end position="339"/>
    </location>
</feature>
<organism evidence="8 10">
    <name type="scientific">Rhodamnia argentea</name>
    <dbReference type="NCBI Taxonomy" id="178133"/>
    <lineage>
        <taxon>Eukaryota</taxon>
        <taxon>Viridiplantae</taxon>
        <taxon>Streptophyta</taxon>
        <taxon>Embryophyta</taxon>
        <taxon>Tracheophyta</taxon>
        <taxon>Spermatophyta</taxon>
        <taxon>Magnoliopsida</taxon>
        <taxon>eudicotyledons</taxon>
        <taxon>Gunneridae</taxon>
        <taxon>Pentapetalae</taxon>
        <taxon>rosids</taxon>
        <taxon>malvids</taxon>
        <taxon>Myrtales</taxon>
        <taxon>Myrtaceae</taxon>
        <taxon>Myrtoideae</taxon>
        <taxon>Myrteae</taxon>
        <taxon>Australasian group</taxon>
        <taxon>Rhodamnia</taxon>
    </lineage>
</organism>
<dbReference type="RefSeq" id="XP_048140128.1">
    <property type="nucleotide sequence ID" value="XM_048284171.1"/>
</dbReference>
<evidence type="ECO:0000256" key="6">
    <source>
        <dbReference type="SAM" id="SignalP"/>
    </source>
</evidence>
<evidence type="ECO:0000256" key="2">
    <source>
        <dbReference type="ARBA" id="ARBA00022692"/>
    </source>
</evidence>
<reference evidence="9 10" key="1">
    <citation type="submission" date="2025-05" db="UniProtKB">
        <authorList>
            <consortium name="RefSeq"/>
        </authorList>
    </citation>
    <scope>IDENTIFICATION</scope>
    <source>
        <tissue evidence="9 10">Leaf</tissue>
    </source>
</reference>
<evidence type="ECO:0000259" key="7">
    <source>
        <dbReference type="Pfam" id="PF20520"/>
    </source>
</evidence>
<keyword evidence="8" id="KW-1185">Reference proteome</keyword>
<sequence>MKEALAVALMLLAALIPSASSSPTTGPAFLWSRHYERLSTDGIKELVNYQTISPKTLAKSILSKGGWSDFLCLGKKSQQPVDVALVFLGREHTLNFGILHMMHIVFPSIGHKVQSLDISANNHVDPALVDLLKVSFTRSNFSMAFPYVAAIEEETVETSLISGFTETCGQDLETSSIALLGSCSLQGDNYHKLSDLQSLNDYLASRKEKRPEGKADLVMFCHEASGLSPESEVLPSESEIFSELLLSMERSGQKFASLYVSRPYSSVQYPSLREVERFLAEGSAGNASPNSTCEGVCQIKSSLIEGLFVGLVLLVILISGLSCMMGIQTPTRFEVPQES</sequence>
<dbReference type="PANTHER" id="PTHR35285:SF1">
    <property type="entry name" value="2-C-METHYL-D-ERYTHRITOL 4-PHOSPHATE CYTIDYLYLTRANSFERASE"/>
    <property type="match status" value="1"/>
</dbReference>
<keyword evidence="6" id="KW-0732">Signal</keyword>
<feature type="signal peptide" evidence="6">
    <location>
        <begin position="1"/>
        <end position="21"/>
    </location>
</feature>
<dbReference type="RefSeq" id="XP_048140126.1">
    <property type="nucleotide sequence ID" value="XM_048284169.1"/>
</dbReference>
<evidence type="ECO:0000256" key="4">
    <source>
        <dbReference type="ARBA" id="ARBA00023136"/>
    </source>
</evidence>
<name>A0ABM3HU57_9MYRT</name>
<dbReference type="InterPro" id="IPR046756">
    <property type="entry name" value="VAS1/VOA1_TM"/>
</dbReference>
<evidence type="ECO:0000256" key="5">
    <source>
        <dbReference type="SAM" id="Phobius"/>
    </source>
</evidence>
<gene>
    <name evidence="9 10 11" type="primary">LOC115736759</name>
</gene>
<evidence type="ECO:0000313" key="11">
    <source>
        <dbReference type="RefSeq" id="XP_048140128.1"/>
    </source>
</evidence>
<feature type="transmembrane region" description="Helical" evidence="5">
    <location>
        <begin position="307"/>
        <end position="327"/>
    </location>
</feature>
<evidence type="ECO:0000313" key="9">
    <source>
        <dbReference type="RefSeq" id="XP_048140126.1"/>
    </source>
</evidence>
<dbReference type="Pfam" id="PF20520">
    <property type="entry name" value="Ac45-VOA1_TM"/>
    <property type="match status" value="1"/>
</dbReference>
<comment type="subcellular location">
    <subcellularLocation>
        <location evidence="1">Membrane</location>
        <topology evidence="1">Single-pass membrane protein</topology>
    </subcellularLocation>
</comment>
<evidence type="ECO:0000256" key="3">
    <source>
        <dbReference type="ARBA" id="ARBA00022989"/>
    </source>
</evidence>